<dbReference type="Proteomes" id="UP000322791">
    <property type="component" value="Unassembled WGS sequence"/>
</dbReference>
<evidence type="ECO:0000256" key="1">
    <source>
        <dbReference type="SAM" id="SignalP"/>
    </source>
</evidence>
<organism evidence="2 3">
    <name type="scientific">Hymenobacter lutimineralis</name>
    <dbReference type="NCBI Taxonomy" id="2606448"/>
    <lineage>
        <taxon>Bacteria</taxon>
        <taxon>Pseudomonadati</taxon>
        <taxon>Bacteroidota</taxon>
        <taxon>Cytophagia</taxon>
        <taxon>Cytophagales</taxon>
        <taxon>Hymenobacteraceae</taxon>
        <taxon>Hymenobacter</taxon>
    </lineage>
</organism>
<dbReference type="EMBL" id="VTHL01000001">
    <property type="protein sequence ID" value="TYZ14520.1"/>
    <property type="molecule type" value="Genomic_DNA"/>
</dbReference>
<dbReference type="AlphaFoldDB" id="A0A5D6VGM2"/>
<accession>A0A5D6VGM2</accession>
<evidence type="ECO:0000313" key="2">
    <source>
        <dbReference type="EMBL" id="TYZ14520.1"/>
    </source>
</evidence>
<evidence type="ECO:0008006" key="4">
    <source>
        <dbReference type="Google" id="ProtNLM"/>
    </source>
</evidence>
<keyword evidence="1" id="KW-0732">Signal</keyword>
<reference evidence="2 3" key="1">
    <citation type="submission" date="2019-08" db="EMBL/GenBank/DDBJ databases">
        <authorList>
            <person name="Seo M.-J."/>
        </authorList>
    </citation>
    <scope>NUCLEOTIDE SEQUENCE [LARGE SCALE GENOMIC DNA]</scope>
    <source>
        <strain evidence="2 3">KIGAM108</strain>
    </source>
</reference>
<protein>
    <recommendedName>
        <fullName evidence="4">DNA topoisomerase IV</fullName>
    </recommendedName>
</protein>
<feature type="signal peptide" evidence="1">
    <location>
        <begin position="1"/>
        <end position="21"/>
    </location>
</feature>
<proteinExistence type="predicted"/>
<sequence>MKGVLILSFFFICFCSNSALGQRTDCHNFRNGKFKLTDRGNTTIITRSGGEQTEVHNNSTKPTSYKVKWLDDCTYVLIPNQDVFDKYPNMPKDAMLTVRISSTTDSSYTQTSTSNFSELVFTSKMVKIK</sequence>
<feature type="chain" id="PRO_5022998312" description="DNA topoisomerase IV" evidence="1">
    <location>
        <begin position="22"/>
        <end position="129"/>
    </location>
</feature>
<name>A0A5D6VGM2_9BACT</name>
<evidence type="ECO:0000313" key="3">
    <source>
        <dbReference type="Proteomes" id="UP000322791"/>
    </source>
</evidence>
<gene>
    <name evidence="2" type="ORF">FY528_01980</name>
</gene>
<keyword evidence="3" id="KW-1185">Reference proteome</keyword>
<comment type="caution">
    <text evidence="2">The sequence shown here is derived from an EMBL/GenBank/DDBJ whole genome shotgun (WGS) entry which is preliminary data.</text>
</comment>